<reference evidence="2" key="1">
    <citation type="submission" date="2023-05" db="EMBL/GenBank/DDBJ databases">
        <title>Nepenthes gracilis genome sequencing.</title>
        <authorList>
            <person name="Fukushima K."/>
        </authorList>
    </citation>
    <scope>NUCLEOTIDE SEQUENCE</scope>
    <source>
        <strain evidence="2">SING2019-196</strain>
    </source>
</reference>
<evidence type="ECO:0000313" key="3">
    <source>
        <dbReference type="Proteomes" id="UP001279734"/>
    </source>
</evidence>
<gene>
    <name evidence="2" type="ORF">Nepgr_023037</name>
</gene>
<dbReference type="Proteomes" id="UP001279734">
    <property type="component" value="Unassembled WGS sequence"/>
</dbReference>
<feature type="compositionally biased region" description="Low complexity" evidence="1">
    <location>
        <begin position="60"/>
        <end position="70"/>
    </location>
</feature>
<comment type="caution">
    <text evidence="2">The sequence shown here is derived from an EMBL/GenBank/DDBJ whole genome shotgun (WGS) entry which is preliminary data.</text>
</comment>
<dbReference type="EMBL" id="BSYO01000023">
    <property type="protein sequence ID" value="GMH21195.1"/>
    <property type="molecule type" value="Genomic_DNA"/>
</dbReference>
<sequence length="70" mass="7587">MSQLVEEEWGGSPSLGVYARESVSDWKQTPGPRQATTAILNHVRQVQTSFLNPQHGEPQTTTPTPTPTAG</sequence>
<dbReference type="AlphaFoldDB" id="A0AAD3XYQ3"/>
<evidence type="ECO:0000313" key="2">
    <source>
        <dbReference type="EMBL" id="GMH21195.1"/>
    </source>
</evidence>
<proteinExistence type="predicted"/>
<protein>
    <submittedName>
        <fullName evidence="2">Uncharacterized protein</fullName>
    </submittedName>
</protein>
<organism evidence="2 3">
    <name type="scientific">Nepenthes gracilis</name>
    <name type="common">Slender pitcher plant</name>
    <dbReference type="NCBI Taxonomy" id="150966"/>
    <lineage>
        <taxon>Eukaryota</taxon>
        <taxon>Viridiplantae</taxon>
        <taxon>Streptophyta</taxon>
        <taxon>Embryophyta</taxon>
        <taxon>Tracheophyta</taxon>
        <taxon>Spermatophyta</taxon>
        <taxon>Magnoliopsida</taxon>
        <taxon>eudicotyledons</taxon>
        <taxon>Gunneridae</taxon>
        <taxon>Pentapetalae</taxon>
        <taxon>Caryophyllales</taxon>
        <taxon>Nepenthaceae</taxon>
        <taxon>Nepenthes</taxon>
    </lineage>
</organism>
<evidence type="ECO:0000256" key="1">
    <source>
        <dbReference type="SAM" id="MobiDB-lite"/>
    </source>
</evidence>
<name>A0AAD3XYQ3_NEPGR</name>
<feature type="region of interest" description="Disordered" evidence="1">
    <location>
        <begin position="49"/>
        <end position="70"/>
    </location>
</feature>
<keyword evidence="3" id="KW-1185">Reference proteome</keyword>
<accession>A0AAD3XYQ3</accession>